<dbReference type="Gene3D" id="3.10.350.10">
    <property type="entry name" value="LysM domain"/>
    <property type="match status" value="1"/>
</dbReference>
<accession>W0DGE4</accession>
<proteinExistence type="inferred from homology"/>
<gene>
    <name evidence="4" type="ORF">THITH_04820</name>
</gene>
<dbReference type="InterPro" id="IPR036779">
    <property type="entry name" value="LysM_dom_sf"/>
</dbReference>
<dbReference type="Gene3D" id="2.70.70.10">
    <property type="entry name" value="Glucose Permease (Domain IIA)"/>
    <property type="match status" value="1"/>
</dbReference>
<reference evidence="4 5" key="1">
    <citation type="submission" date="2013-12" db="EMBL/GenBank/DDBJ databases">
        <authorList>
            <consortium name="DOE Joint Genome Institute"/>
            <person name="Muyzer G."/>
            <person name="Huntemann M."/>
            <person name="Han J."/>
            <person name="Chen A."/>
            <person name="Kyrpides N."/>
            <person name="Mavromatis K."/>
            <person name="Markowitz V."/>
            <person name="Palaniappan K."/>
            <person name="Ivanova N."/>
            <person name="Schaumberg A."/>
            <person name="Pati A."/>
            <person name="Liolios K."/>
            <person name="Nordberg H.P."/>
            <person name="Cantor M.N."/>
            <person name="Hua S.X."/>
            <person name="Woyke T."/>
        </authorList>
    </citation>
    <scope>NUCLEOTIDE SEQUENCE [LARGE SCALE GENOMIC DNA]</scope>
    <source>
        <strain evidence="4 5">ARh 1</strain>
    </source>
</reference>
<evidence type="ECO:0000313" key="4">
    <source>
        <dbReference type="EMBL" id="AHE97694.1"/>
    </source>
</evidence>
<evidence type="ECO:0000259" key="3">
    <source>
        <dbReference type="PROSITE" id="PS51782"/>
    </source>
</evidence>
<organism evidence="4 5">
    <name type="scientific">Thioalkalivibrio paradoxus ARh 1</name>
    <dbReference type="NCBI Taxonomy" id="713585"/>
    <lineage>
        <taxon>Bacteria</taxon>
        <taxon>Pseudomonadati</taxon>
        <taxon>Pseudomonadota</taxon>
        <taxon>Gammaproteobacteria</taxon>
        <taxon>Chromatiales</taxon>
        <taxon>Ectothiorhodospiraceae</taxon>
        <taxon>Thioalkalivibrio</taxon>
    </lineage>
</organism>
<feature type="compositionally biased region" description="Low complexity" evidence="2">
    <location>
        <begin position="114"/>
        <end position="142"/>
    </location>
</feature>
<dbReference type="EMBL" id="CP007029">
    <property type="protein sequence ID" value="AHE97694.1"/>
    <property type="molecule type" value="Genomic_DNA"/>
</dbReference>
<dbReference type="CDD" id="cd12797">
    <property type="entry name" value="M23_peptidase"/>
    <property type="match status" value="1"/>
</dbReference>
<dbReference type="InterPro" id="IPR050570">
    <property type="entry name" value="Cell_wall_metabolism_enzyme"/>
</dbReference>
<feature type="compositionally biased region" description="Low complexity" evidence="2">
    <location>
        <begin position="84"/>
        <end position="107"/>
    </location>
</feature>
<dbReference type="InterPro" id="IPR011055">
    <property type="entry name" value="Dup_hybrid_motif"/>
</dbReference>
<protein>
    <submittedName>
        <fullName evidence="4">Peptidase M23</fullName>
    </submittedName>
</protein>
<feature type="region of interest" description="Disordered" evidence="2">
    <location>
        <begin position="84"/>
        <end position="173"/>
    </location>
</feature>
<keyword evidence="5" id="KW-1185">Reference proteome</keyword>
<comment type="similarity">
    <text evidence="1">Belongs to the E.coli NlpD/Haemophilus LppB family.</text>
</comment>
<dbReference type="SUPFAM" id="SSF51261">
    <property type="entry name" value="Duplicated hybrid motif"/>
    <property type="match status" value="1"/>
</dbReference>
<sequence length="279" mass="29591">MRSGSVTRGIAIGVFAVWLAGCAARAPEPRAPAADSHVVQRGETLYRISTRNGLDWRDVARRNGIGPPYLIYPGQRLRLAGAAPLASRPAPAREATPAPRVAQTPEASRPPPARASEPSAPTTSRDAGPPAGPAQRQAAAPAAPEPPPRPAASPAATPQWQWPADGPVLRAFSNSSASRRGIAIGGERGDEIRAANDGEVVYAGSGLVGYGRLIIVKHDARFISAYGHNEELLVREGDRVQRGDRIARLGDSGAERPMLHFEIRVDGTPVDPIRLLPRR</sequence>
<dbReference type="AlphaFoldDB" id="W0DGE4"/>
<dbReference type="SMART" id="SM00257">
    <property type="entry name" value="LysM"/>
    <property type="match status" value="1"/>
</dbReference>
<evidence type="ECO:0000256" key="2">
    <source>
        <dbReference type="SAM" id="MobiDB-lite"/>
    </source>
</evidence>
<evidence type="ECO:0000256" key="1">
    <source>
        <dbReference type="ARBA" id="ARBA00038420"/>
    </source>
</evidence>
<dbReference type="InterPro" id="IPR016047">
    <property type="entry name" value="M23ase_b-sheet_dom"/>
</dbReference>
<feature type="domain" description="LysM" evidence="3">
    <location>
        <begin position="35"/>
        <end position="79"/>
    </location>
</feature>
<dbReference type="Proteomes" id="UP000005289">
    <property type="component" value="Chromosome"/>
</dbReference>
<dbReference type="PROSITE" id="PS51257">
    <property type="entry name" value="PROKAR_LIPOPROTEIN"/>
    <property type="match status" value="1"/>
</dbReference>
<dbReference type="HOGENOM" id="CLU_029425_0_2_6"/>
<dbReference type="PANTHER" id="PTHR21666">
    <property type="entry name" value="PEPTIDASE-RELATED"/>
    <property type="match status" value="1"/>
</dbReference>
<dbReference type="CDD" id="cd00118">
    <property type="entry name" value="LysM"/>
    <property type="match status" value="1"/>
</dbReference>
<dbReference type="GO" id="GO:0004222">
    <property type="term" value="F:metalloendopeptidase activity"/>
    <property type="evidence" value="ECO:0007669"/>
    <property type="project" value="TreeGrafter"/>
</dbReference>
<dbReference type="RefSeq" id="WP_006749012.1">
    <property type="nucleotide sequence ID" value="NZ_CP007029.1"/>
</dbReference>
<dbReference type="STRING" id="713585.THITH_04820"/>
<dbReference type="PANTHER" id="PTHR21666:SF263">
    <property type="entry name" value="MUREIN HYDROLASE ACTIVATOR NLPD"/>
    <property type="match status" value="1"/>
</dbReference>
<dbReference type="GO" id="GO:0009279">
    <property type="term" value="C:cell outer membrane"/>
    <property type="evidence" value="ECO:0007669"/>
    <property type="project" value="TreeGrafter"/>
</dbReference>
<dbReference type="Pfam" id="PF01551">
    <property type="entry name" value="Peptidase_M23"/>
    <property type="match status" value="1"/>
</dbReference>
<evidence type="ECO:0000313" key="5">
    <source>
        <dbReference type="Proteomes" id="UP000005289"/>
    </source>
</evidence>
<name>W0DGE4_9GAMM</name>
<dbReference type="PROSITE" id="PS51782">
    <property type="entry name" value="LYSM"/>
    <property type="match status" value="1"/>
</dbReference>
<dbReference type="KEGG" id="tti:THITH_04820"/>
<dbReference type="OrthoDB" id="9793746at2"/>
<dbReference type="Pfam" id="PF01476">
    <property type="entry name" value="LysM"/>
    <property type="match status" value="1"/>
</dbReference>
<dbReference type="GO" id="GO:0032153">
    <property type="term" value="C:cell division site"/>
    <property type="evidence" value="ECO:0007669"/>
    <property type="project" value="TreeGrafter"/>
</dbReference>
<dbReference type="InterPro" id="IPR018392">
    <property type="entry name" value="LysM"/>
</dbReference>